<dbReference type="OrthoDB" id="2799001at2759"/>
<organism evidence="1 2">
    <name type="scientific">Phlebiopsis gigantea (strain 11061_1 CR5-6)</name>
    <name type="common">White-rot fungus</name>
    <name type="synonym">Peniophora gigantea</name>
    <dbReference type="NCBI Taxonomy" id="745531"/>
    <lineage>
        <taxon>Eukaryota</taxon>
        <taxon>Fungi</taxon>
        <taxon>Dikarya</taxon>
        <taxon>Basidiomycota</taxon>
        <taxon>Agaricomycotina</taxon>
        <taxon>Agaricomycetes</taxon>
        <taxon>Polyporales</taxon>
        <taxon>Phanerochaetaceae</taxon>
        <taxon>Phlebiopsis</taxon>
    </lineage>
</organism>
<dbReference type="EMBL" id="KN840488">
    <property type="protein sequence ID" value="KIP07901.1"/>
    <property type="molecule type" value="Genomic_DNA"/>
</dbReference>
<accession>A0A0C3RZP4</accession>
<sequence length="381" mass="42684">MAPEHPRRADDRDDVGGGRACANDRAAPLRLRALPRDALDAALRDIAADVPTRVYADLLELHRGEFYCAEIRGRAWDLILAEMSRERTQGLIRVLRAWSLADLVAFFTLVSAAEKDTWDKCPATLLPRRWGGFPTDKTMLDCHAGTSFFYMLVAVLSDLRDVLDQSQVLRVLALYPTLRPVALLFRNGTEKADLDGFFAYVRASYADPLNLPDALSSFVAVHTPERAAAVFFDRSAPALVSAVVDRLLGEIGPHRTDRRQRPDGDAAAAAAHPASPFLCFAVHLAYESRTAARMLLERGLARRIEHLYDMYDDARALPDAWTDGVHTHGRLTMLHLCHFLLLAVARHCDLSVYVVKEELSAHVRERSRELSERWFGCLWGD</sequence>
<gene>
    <name evidence="1" type="ORF">PHLGIDRAFT_117669</name>
</gene>
<proteinExistence type="predicted"/>
<evidence type="ECO:0000313" key="1">
    <source>
        <dbReference type="EMBL" id="KIP07901.1"/>
    </source>
</evidence>
<protein>
    <submittedName>
        <fullName evidence="1">Uncharacterized protein</fullName>
    </submittedName>
</protein>
<keyword evidence="2" id="KW-1185">Reference proteome</keyword>
<reference evidence="1 2" key="1">
    <citation type="journal article" date="2014" name="PLoS Genet.">
        <title>Analysis of the Phlebiopsis gigantea genome, transcriptome and secretome provides insight into its pioneer colonization strategies of wood.</title>
        <authorList>
            <person name="Hori C."/>
            <person name="Ishida T."/>
            <person name="Igarashi K."/>
            <person name="Samejima M."/>
            <person name="Suzuki H."/>
            <person name="Master E."/>
            <person name="Ferreira P."/>
            <person name="Ruiz-Duenas F.J."/>
            <person name="Held B."/>
            <person name="Canessa P."/>
            <person name="Larrondo L.F."/>
            <person name="Schmoll M."/>
            <person name="Druzhinina I.S."/>
            <person name="Kubicek C.P."/>
            <person name="Gaskell J.A."/>
            <person name="Kersten P."/>
            <person name="St John F."/>
            <person name="Glasner J."/>
            <person name="Sabat G."/>
            <person name="Splinter BonDurant S."/>
            <person name="Syed K."/>
            <person name="Yadav J."/>
            <person name="Mgbeahuruike A.C."/>
            <person name="Kovalchuk A."/>
            <person name="Asiegbu F.O."/>
            <person name="Lackner G."/>
            <person name="Hoffmeister D."/>
            <person name="Rencoret J."/>
            <person name="Gutierrez A."/>
            <person name="Sun H."/>
            <person name="Lindquist E."/>
            <person name="Barry K."/>
            <person name="Riley R."/>
            <person name="Grigoriev I.V."/>
            <person name="Henrissat B."/>
            <person name="Kues U."/>
            <person name="Berka R.M."/>
            <person name="Martinez A.T."/>
            <person name="Covert S.F."/>
            <person name="Blanchette R.A."/>
            <person name="Cullen D."/>
        </authorList>
    </citation>
    <scope>NUCLEOTIDE SEQUENCE [LARGE SCALE GENOMIC DNA]</scope>
    <source>
        <strain evidence="1 2">11061_1 CR5-6</strain>
    </source>
</reference>
<dbReference type="HOGENOM" id="CLU_725839_0_0_1"/>
<dbReference type="Proteomes" id="UP000053257">
    <property type="component" value="Unassembled WGS sequence"/>
</dbReference>
<name>A0A0C3RZP4_PHLG1</name>
<dbReference type="AlphaFoldDB" id="A0A0C3RZP4"/>
<evidence type="ECO:0000313" key="2">
    <source>
        <dbReference type="Proteomes" id="UP000053257"/>
    </source>
</evidence>